<reference evidence="9 10" key="1">
    <citation type="submission" date="2014-11" db="EMBL/GenBank/DDBJ databases">
        <title>Genome sequence of Flavihumibacter solisilvae 3-3.</title>
        <authorList>
            <person name="Zhou G."/>
            <person name="Li M."/>
            <person name="Wang G."/>
        </authorList>
    </citation>
    <scope>NUCLEOTIDE SEQUENCE [LARGE SCALE GENOMIC DNA]</scope>
    <source>
        <strain evidence="9 10">3-3</strain>
    </source>
</reference>
<dbReference type="PANTHER" id="PTHR34582:SF6">
    <property type="entry name" value="UPF0702 TRANSMEMBRANE PROTEIN YCAP"/>
    <property type="match status" value="1"/>
</dbReference>
<evidence type="ECO:0000313" key="10">
    <source>
        <dbReference type="Proteomes" id="UP000031408"/>
    </source>
</evidence>
<dbReference type="GO" id="GO:0005886">
    <property type="term" value="C:plasma membrane"/>
    <property type="evidence" value="ECO:0007669"/>
    <property type="project" value="UniProtKB-SubCell"/>
</dbReference>
<dbReference type="InterPro" id="IPR007353">
    <property type="entry name" value="DUF421"/>
</dbReference>
<protein>
    <recommendedName>
        <fullName evidence="8">YetF C-terminal domain-containing protein</fullName>
    </recommendedName>
</protein>
<keyword evidence="5 7" id="KW-1133">Transmembrane helix</keyword>
<evidence type="ECO:0000256" key="3">
    <source>
        <dbReference type="ARBA" id="ARBA00022475"/>
    </source>
</evidence>
<dbReference type="RefSeq" id="WP_039137992.1">
    <property type="nucleotide sequence ID" value="NZ_JSVC01000006.1"/>
</dbReference>
<sequence length="164" mass="18013">MNTIHTIFGDGDQLNTWQMSARAILMFFISLVLIRIGGMRLVGKRSVFDTIIIITLGSVLARGVVGASPFLATVAASTAMVLVSKLIAFICCFSETFDNLVKGKALLLYDDGKILWQNLKSASLSKEDLMESLRLEMKSEDLNSIQQAFLESNGRISFIKKAMG</sequence>
<evidence type="ECO:0000256" key="1">
    <source>
        <dbReference type="ARBA" id="ARBA00004651"/>
    </source>
</evidence>
<dbReference type="Gene3D" id="3.30.240.20">
    <property type="entry name" value="bsu07140 like domains"/>
    <property type="match status" value="1"/>
</dbReference>
<dbReference type="InterPro" id="IPR023090">
    <property type="entry name" value="UPF0702_alpha/beta_dom_sf"/>
</dbReference>
<evidence type="ECO:0000259" key="8">
    <source>
        <dbReference type="Pfam" id="PF04239"/>
    </source>
</evidence>
<evidence type="ECO:0000256" key="5">
    <source>
        <dbReference type="ARBA" id="ARBA00022989"/>
    </source>
</evidence>
<accession>A0A0C1L5J0</accession>
<feature type="domain" description="YetF C-terminal" evidence="8">
    <location>
        <begin position="95"/>
        <end position="162"/>
    </location>
</feature>
<comment type="similarity">
    <text evidence="2">Belongs to the UPF0702 family.</text>
</comment>
<organism evidence="9 10">
    <name type="scientific">Flavihumibacter solisilvae</name>
    <dbReference type="NCBI Taxonomy" id="1349421"/>
    <lineage>
        <taxon>Bacteria</taxon>
        <taxon>Pseudomonadati</taxon>
        <taxon>Bacteroidota</taxon>
        <taxon>Chitinophagia</taxon>
        <taxon>Chitinophagales</taxon>
        <taxon>Chitinophagaceae</taxon>
        <taxon>Flavihumibacter</taxon>
    </lineage>
</organism>
<dbReference type="Proteomes" id="UP000031408">
    <property type="component" value="Unassembled WGS sequence"/>
</dbReference>
<evidence type="ECO:0000256" key="6">
    <source>
        <dbReference type="ARBA" id="ARBA00023136"/>
    </source>
</evidence>
<evidence type="ECO:0000256" key="7">
    <source>
        <dbReference type="SAM" id="Phobius"/>
    </source>
</evidence>
<feature type="transmembrane region" description="Helical" evidence="7">
    <location>
        <begin position="70"/>
        <end position="93"/>
    </location>
</feature>
<dbReference type="PANTHER" id="PTHR34582">
    <property type="entry name" value="UPF0702 TRANSMEMBRANE PROTEIN YCAP"/>
    <property type="match status" value="1"/>
</dbReference>
<evidence type="ECO:0000256" key="4">
    <source>
        <dbReference type="ARBA" id="ARBA00022692"/>
    </source>
</evidence>
<comment type="caution">
    <text evidence="9">The sequence shown here is derived from an EMBL/GenBank/DDBJ whole genome shotgun (WGS) entry which is preliminary data.</text>
</comment>
<dbReference type="Pfam" id="PF04239">
    <property type="entry name" value="DUF421"/>
    <property type="match status" value="1"/>
</dbReference>
<dbReference type="STRING" id="1349421.OI18_05805"/>
<comment type="subcellular location">
    <subcellularLocation>
        <location evidence="1">Cell membrane</location>
        <topology evidence="1">Multi-pass membrane protein</topology>
    </subcellularLocation>
</comment>
<evidence type="ECO:0000256" key="2">
    <source>
        <dbReference type="ARBA" id="ARBA00006448"/>
    </source>
</evidence>
<dbReference type="EMBL" id="JSVC01000006">
    <property type="protein sequence ID" value="KIC95407.1"/>
    <property type="molecule type" value="Genomic_DNA"/>
</dbReference>
<keyword evidence="3" id="KW-1003">Cell membrane</keyword>
<gene>
    <name evidence="9" type="ORF">OI18_05805</name>
</gene>
<dbReference type="OrthoDB" id="9793799at2"/>
<name>A0A0C1L5J0_9BACT</name>
<keyword evidence="6 7" id="KW-0472">Membrane</keyword>
<keyword evidence="10" id="KW-1185">Reference proteome</keyword>
<evidence type="ECO:0000313" key="9">
    <source>
        <dbReference type="EMBL" id="KIC95407.1"/>
    </source>
</evidence>
<proteinExistence type="inferred from homology"/>
<feature type="transmembrane region" description="Helical" evidence="7">
    <location>
        <begin position="16"/>
        <end position="34"/>
    </location>
</feature>
<dbReference type="AlphaFoldDB" id="A0A0C1L5J0"/>
<feature type="transmembrane region" description="Helical" evidence="7">
    <location>
        <begin position="46"/>
        <end position="64"/>
    </location>
</feature>
<keyword evidence="4 7" id="KW-0812">Transmembrane</keyword>